<evidence type="ECO:0000256" key="1">
    <source>
        <dbReference type="SAM" id="MobiDB-lite"/>
    </source>
</evidence>
<dbReference type="GO" id="GO:0005634">
    <property type="term" value="C:nucleus"/>
    <property type="evidence" value="ECO:0007669"/>
    <property type="project" value="TreeGrafter"/>
</dbReference>
<organism evidence="3 4">
    <name type="scientific">Daldinia eschscholtzii</name>
    <dbReference type="NCBI Taxonomy" id="292717"/>
    <lineage>
        <taxon>Eukaryota</taxon>
        <taxon>Fungi</taxon>
        <taxon>Dikarya</taxon>
        <taxon>Ascomycota</taxon>
        <taxon>Pezizomycotina</taxon>
        <taxon>Sordariomycetes</taxon>
        <taxon>Xylariomycetidae</taxon>
        <taxon>Xylariales</taxon>
        <taxon>Hypoxylaceae</taxon>
        <taxon>Daldinia</taxon>
    </lineage>
</organism>
<dbReference type="PANTHER" id="PTHR15492">
    <property type="entry name" value="CYCLIN D1-BINDING PROTEIN 1"/>
    <property type="match status" value="1"/>
</dbReference>
<feature type="region of interest" description="Disordered" evidence="1">
    <location>
        <begin position="221"/>
        <end position="250"/>
    </location>
</feature>
<comment type="caution">
    <text evidence="3">The sequence shown here is derived from an EMBL/GenBank/DDBJ whole genome shotgun (WGS) entry which is preliminary data.</text>
</comment>
<dbReference type="InterPro" id="IPR026907">
    <property type="entry name" value="GCIP-like"/>
</dbReference>
<dbReference type="Gene3D" id="1.20.1410.10">
    <property type="entry name" value="I/LWEQ domain"/>
    <property type="match status" value="1"/>
</dbReference>
<sequence>MATNSADGDTLKGLKSLVNSTTGLISQLETLLHSIAIHEVHEDPSELIDTRPSSSLSPSPTSESIDPLSLAHDSATLIKAHTTKLSLLIINEPFTSSAISKVLRELVAGPIPALASAVQVCEADKYTFVARQDLAWRCYRVLKELKGFIEIIPLDGKVLANAQKNGTNGDRGSLAATGVVWAACDDVILLKKLGIAGLLIKKVEEYRDTLKDILEELKEYSEEVDENEDGDDSDADEAEESGVNGDQMQNPHISTQQMLDDLMNPRHIPRSDPDKIRERLESCMKRLRLTTLLYTAIVKRRLKSVPPLPVTTTQTSVTQRLDEVFPVLKRLPHRFGEVACAFYELDRDTIDRTMDSCFFDAFAASEMLMKPWDGQRDEFTEWAEKFQVGIKKPD</sequence>
<feature type="compositionally biased region" description="Acidic residues" evidence="1">
    <location>
        <begin position="222"/>
        <end position="240"/>
    </location>
</feature>
<protein>
    <recommendedName>
        <fullName evidence="2">Cyclin-D1-binding protein 1-like N-terminal domain-containing protein</fullName>
    </recommendedName>
</protein>
<reference evidence="3 4" key="1">
    <citation type="journal article" date="2024" name="Front Chem Biol">
        <title>Unveiling the potential of Daldinia eschscholtzii MFLUCC 19-0629 through bioactivity and bioinformatics studies for enhanced sustainable agriculture production.</title>
        <authorList>
            <person name="Brooks S."/>
            <person name="Weaver J.A."/>
            <person name="Klomchit A."/>
            <person name="Alharthi S.A."/>
            <person name="Onlamun T."/>
            <person name="Nurani R."/>
            <person name="Vong T.K."/>
            <person name="Alberti F."/>
            <person name="Greco C."/>
        </authorList>
    </citation>
    <scope>NUCLEOTIDE SEQUENCE [LARGE SCALE GENOMIC DNA]</scope>
    <source>
        <strain evidence="3">MFLUCC 19-0629</strain>
    </source>
</reference>
<evidence type="ECO:0000313" key="4">
    <source>
        <dbReference type="Proteomes" id="UP001369815"/>
    </source>
</evidence>
<dbReference type="Pfam" id="PF13324">
    <property type="entry name" value="GCIP_N"/>
    <property type="match status" value="1"/>
</dbReference>
<keyword evidence="4" id="KW-1185">Reference proteome</keyword>
<dbReference type="AlphaFoldDB" id="A0AAX6M7X8"/>
<evidence type="ECO:0000313" key="3">
    <source>
        <dbReference type="EMBL" id="KAK6948788.1"/>
    </source>
</evidence>
<name>A0AAX6M7X8_9PEZI</name>
<dbReference type="Proteomes" id="UP001369815">
    <property type="component" value="Unassembled WGS sequence"/>
</dbReference>
<dbReference type="EMBL" id="JBANMG010000010">
    <property type="protein sequence ID" value="KAK6948788.1"/>
    <property type="molecule type" value="Genomic_DNA"/>
</dbReference>
<gene>
    <name evidence="3" type="ORF">Daesc_010559</name>
</gene>
<proteinExistence type="predicted"/>
<evidence type="ECO:0000259" key="2">
    <source>
        <dbReference type="Pfam" id="PF13324"/>
    </source>
</evidence>
<dbReference type="PANTHER" id="PTHR15492:SF1">
    <property type="entry name" value="CYCLIN-D1-BINDING PROTEIN 1"/>
    <property type="match status" value="1"/>
</dbReference>
<dbReference type="InterPro" id="IPR049317">
    <property type="entry name" value="GCIP-like_N"/>
</dbReference>
<accession>A0AAX6M7X8</accession>
<feature type="domain" description="Cyclin-D1-binding protein 1-like N-terminal" evidence="2">
    <location>
        <begin position="74"/>
        <end position="222"/>
    </location>
</feature>